<dbReference type="EMBL" id="BMAO01008466">
    <property type="protein sequence ID" value="GFR23643.1"/>
    <property type="molecule type" value="Genomic_DNA"/>
</dbReference>
<proteinExistence type="predicted"/>
<sequence>MASVRSNKNASHPSSLTNVSHLVKNKRMALTDLDDSLSSLPIQILIGADFYWNVMHSDAPVKLLNSLSSAPSSYGWILSGSRLLAMVYFNPTVHNINVDSSTQELDNVVLKILELREHKHKTNAREIKIKHSQR</sequence>
<dbReference type="Proteomes" id="UP000887116">
    <property type="component" value="Unassembled WGS sequence"/>
</dbReference>
<evidence type="ECO:0000313" key="2">
    <source>
        <dbReference type="Proteomes" id="UP000887116"/>
    </source>
</evidence>
<organism evidence="1 2">
    <name type="scientific">Trichonephila clavata</name>
    <name type="common">Joro spider</name>
    <name type="synonym">Nephila clavata</name>
    <dbReference type="NCBI Taxonomy" id="2740835"/>
    <lineage>
        <taxon>Eukaryota</taxon>
        <taxon>Metazoa</taxon>
        <taxon>Ecdysozoa</taxon>
        <taxon>Arthropoda</taxon>
        <taxon>Chelicerata</taxon>
        <taxon>Arachnida</taxon>
        <taxon>Araneae</taxon>
        <taxon>Araneomorphae</taxon>
        <taxon>Entelegynae</taxon>
        <taxon>Araneoidea</taxon>
        <taxon>Nephilidae</taxon>
        <taxon>Trichonephila</taxon>
    </lineage>
</organism>
<dbReference type="AlphaFoldDB" id="A0A8X6HIK0"/>
<name>A0A8X6HIK0_TRICU</name>
<keyword evidence="2" id="KW-1185">Reference proteome</keyword>
<comment type="caution">
    <text evidence="1">The sequence shown here is derived from an EMBL/GenBank/DDBJ whole genome shotgun (WGS) entry which is preliminary data.</text>
</comment>
<gene>
    <name evidence="1" type="ORF">TNCT_697621</name>
</gene>
<protein>
    <submittedName>
        <fullName evidence="1">Uncharacterized protein</fullName>
    </submittedName>
</protein>
<reference evidence="1" key="1">
    <citation type="submission" date="2020-07" db="EMBL/GenBank/DDBJ databases">
        <title>Multicomponent nature underlies the extraordinary mechanical properties of spider dragline silk.</title>
        <authorList>
            <person name="Kono N."/>
            <person name="Nakamura H."/>
            <person name="Mori M."/>
            <person name="Yoshida Y."/>
            <person name="Ohtoshi R."/>
            <person name="Malay A.D."/>
            <person name="Moran D.A.P."/>
            <person name="Tomita M."/>
            <person name="Numata K."/>
            <person name="Arakawa K."/>
        </authorList>
    </citation>
    <scope>NUCLEOTIDE SEQUENCE</scope>
</reference>
<accession>A0A8X6HIK0</accession>
<evidence type="ECO:0000313" key="1">
    <source>
        <dbReference type="EMBL" id="GFR23643.1"/>
    </source>
</evidence>